<reference evidence="1 2" key="1">
    <citation type="journal article" date="2019" name="Commun. Biol.">
        <title>The bagworm genome reveals a unique fibroin gene that provides high tensile strength.</title>
        <authorList>
            <person name="Kono N."/>
            <person name="Nakamura H."/>
            <person name="Ohtoshi R."/>
            <person name="Tomita M."/>
            <person name="Numata K."/>
            <person name="Arakawa K."/>
        </authorList>
    </citation>
    <scope>NUCLEOTIDE SEQUENCE [LARGE SCALE GENOMIC DNA]</scope>
</reference>
<sequence length="232" mass="26322">MAHIVNSSEAFLECDGANRTAPASPEPTRAERATLVSACAFKERSRAGSERTRHRHRTLTLARTLSLRRRPRPATPLLTGVRLRRFSLVHLFVFVLTMRTIHVREMFRQNWTTRDRTKRHIAITAERTMRSAGNVAKLCGSRSAGPAQDLEDLKFKFGFLMKCNAQYKNRGGLAPDADVSDTALLYIKGAKEQASHHRVDDHRRPWILSTPKGQTIRRGSPDMEYDISWTGD</sequence>
<dbReference type="AlphaFoldDB" id="A0A4C1W8K7"/>
<dbReference type="EMBL" id="BGZK01000501">
    <property type="protein sequence ID" value="GBP47401.1"/>
    <property type="molecule type" value="Genomic_DNA"/>
</dbReference>
<dbReference type="Proteomes" id="UP000299102">
    <property type="component" value="Unassembled WGS sequence"/>
</dbReference>
<protein>
    <submittedName>
        <fullName evidence="1">Uncharacterized protein</fullName>
    </submittedName>
</protein>
<gene>
    <name evidence="1" type="ORF">EVAR_84993_1</name>
</gene>
<keyword evidence="2" id="KW-1185">Reference proteome</keyword>
<evidence type="ECO:0000313" key="2">
    <source>
        <dbReference type="Proteomes" id="UP000299102"/>
    </source>
</evidence>
<comment type="caution">
    <text evidence="1">The sequence shown here is derived from an EMBL/GenBank/DDBJ whole genome shotgun (WGS) entry which is preliminary data.</text>
</comment>
<evidence type="ECO:0000313" key="1">
    <source>
        <dbReference type="EMBL" id="GBP47401.1"/>
    </source>
</evidence>
<accession>A0A4C1W8K7</accession>
<organism evidence="1 2">
    <name type="scientific">Eumeta variegata</name>
    <name type="common">Bagworm moth</name>
    <name type="synonym">Eumeta japonica</name>
    <dbReference type="NCBI Taxonomy" id="151549"/>
    <lineage>
        <taxon>Eukaryota</taxon>
        <taxon>Metazoa</taxon>
        <taxon>Ecdysozoa</taxon>
        <taxon>Arthropoda</taxon>
        <taxon>Hexapoda</taxon>
        <taxon>Insecta</taxon>
        <taxon>Pterygota</taxon>
        <taxon>Neoptera</taxon>
        <taxon>Endopterygota</taxon>
        <taxon>Lepidoptera</taxon>
        <taxon>Glossata</taxon>
        <taxon>Ditrysia</taxon>
        <taxon>Tineoidea</taxon>
        <taxon>Psychidae</taxon>
        <taxon>Oiketicinae</taxon>
        <taxon>Eumeta</taxon>
    </lineage>
</organism>
<proteinExistence type="predicted"/>
<name>A0A4C1W8K7_EUMVA</name>